<gene>
    <name evidence="1" type="ORF">C4520_18030</name>
</gene>
<dbReference type="EMBL" id="QZKU01000124">
    <property type="protein sequence ID" value="RJP16682.1"/>
    <property type="molecule type" value="Genomic_DNA"/>
</dbReference>
<dbReference type="NCBIfam" id="NF038032">
    <property type="entry name" value="CehA_McbA_metalo"/>
    <property type="match status" value="1"/>
</dbReference>
<sequence>MKMIIDGKKSPLFKPVPFRVKNGLSHQARAEESFNLERMPRGSCVCWGIPFEVGDPVLVQDEPVVLSLDAFRSPWLVIMHTADFASISANSEGFSIPFKGIGNLGSHAADYVFSFSDGSEERVSIKRRHHVGGFLSIWGENCFEAVSHLKPRPLPGRKIDRVLNERWGWCQTQATAADEERFWLNWLWAWQNPHPEKEISGLCLDPKNGSILFMAVSAGNVSSPPIRWQRRRKTMVTLPEGVEFDLALDEIGLFKQIQLDLGQVISAVPRRLYPNENWERTASNSLPAVSSRQILVEYAAHPEAHFHVLDGKPISLKDLESSHERDYLKVLPPSEQKVTLRVIEKGTGKPVAVKLHIHGESGEYIAPIDRHRMPNDSWFQDYSVDWVHSGTHYCTYIPGETMLKLPLGRIYLEVSKGFEIRPVRKVIEIAPATADITIELERVLPWHERGWVTADTHVHFLSPPSALLEGAAEDVNVVNLLASQWGELMTNVGDFDGKTTLGSKESGGDGRYLVRVGTENRQHVLGHISLLGYSGNIIRPLCTGGPAESAIGDPVEMLLTEWAAQCKQQGGVVVIPHFPFPQCENAASIVSGNVDAVEALGGGLAQWRDLYSGINPYSLSDWYRYLNCGYVTAIVGGTDKMGADCAVGTVRTYARITPDREFTYDAWNEAIRRADTFVTTGPLLEFAVDGNPPGARIHMSRAGGRVNVTWKAASVTMPMSRVELVVNGEIRESEAADSGEAEGTWPVAITKSSWLALLVRGHYPGDPEVIVAHSSPVMIQLEGSQFLAAADAVTILEQIEGALAYIDTTGIRAGDERYKQMRLVLTSAHRTLHNHLHQAGHFHEHTPVEDHPEHRR</sequence>
<dbReference type="AlphaFoldDB" id="A0A3A4NB60"/>
<proteinExistence type="predicted"/>
<name>A0A3A4NB60_ABYX5</name>
<evidence type="ECO:0000313" key="2">
    <source>
        <dbReference type="Proteomes" id="UP000265882"/>
    </source>
</evidence>
<evidence type="ECO:0000313" key="1">
    <source>
        <dbReference type="EMBL" id="RJP16682.1"/>
    </source>
</evidence>
<dbReference type="Proteomes" id="UP000265882">
    <property type="component" value="Unassembled WGS sequence"/>
</dbReference>
<comment type="caution">
    <text evidence="1">The sequence shown here is derived from an EMBL/GenBank/DDBJ whole genome shotgun (WGS) entry which is preliminary data.</text>
</comment>
<accession>A0A3A4NB60</accession>
<reference evidence="1 2" key="1">
    <citation type="journal article" date="2017" name="ISME J.">
        <title>Energy and carbon metabolisms in a deep terrestrial subsurface fluid microbial community.</title>
        <authorList>
            <person name="Momper L."/>
            <person name="Jungbluth S.P."/>
            <person name="Lee M.D."/>
            <person name="Amend J.P."/>
        </authorList>
    </citation>
    <scope>NUCLEOTIDE SEQUENCE [LARGE SCALE GENOMIC DNA]</scope>
    <source>
        <strain evidence="1">SURF_5</strain>
    </source>
</reference>
<organism evidence="1 2">
    <name type="scientific">Abyssobacteria bacterium (strain SURF_5)</name>
    <dbReference type="NCBI Taxonomy" id="2093360"/>
    <lineage>
        <taxon>Bacteria</taxon>
        <taxon>Pseudomonadati</taxon>
        <taxon>Candidatus Hydrogenedentota</taxon>
        <taxon>Candidatus Abyssobacteria</taxon>
    </lineage>
</organism>
<protein>
    <submittedName>
        <fullName evidence="1">Uncharacterized protein</fullName>
    </submittedName>
</protein>